<evidence type="ECO:0000313" key="1">
    <source>
        <dbReference type="EMBL" id="JAD43943.1"/>
    </source>
</evidence>
<sequence length="37" mass="3990">MARDGDGMRLTSFGTNGMSPNNYKMMAIPETVIDPVA</sequence>
<accession>A0A0A9A1V3</accession>
<name>A0A0A9A1V3_ARUDO</name>
<protein>
    <submittedName>
        <fullName evidence="1">Uncharacterized protein</fullName>
    </submittedName>
</protein>
<dbReference type="AlphaFoldDB" id="A0A0A9A1V3"/>
<organism evidence="1">
    <name type="scientific">Arundo donax</name>
    <name type="common">Giant reed</name>
    <name type="synonym">Donax arundinaceus</name>
    <dbReference type="NCBI Taxonomy" id="35708"/>
    <lineage>
        <taxon>Eukaryota</taxon>
        <taxon>Viridiplantae</taxon>
        <taxon>Streptophyta</taxon>
        <taxon>Embryophyta</taxon>
        <taxon>Tracheophyta</taxon>
        <taxon>Spermatophyta</taxon>
        <taxon>Magnoliopsida</taxon>
        <taxon>Liliopsida</taxon>
        <taxon>Poales</taxon>
        <taxon>Poaceae</taxon>
        <taxon>PACMAD clade</taxon>
        <taxon>Arundinoideae</taxon>
        <taxon>Arundineae</taxon>
        <taxon>Arundo</taxon>
    </lineage>
</organism>
<reference evidence="1" key="2">
    <citation type="journal article" date="2015" name="Data Brief">
        <title>Shoot transcriptome of the giant reed, Arundo donax.</title>
        <authorList>
            <person name="Barrero R.A."/>
            <person name="Guerrero F.D."/>
            <person name="Moolhuijzen P."/>
            <person name="Goolsby J.A."/>
            <person name="Tidwell J."/>
            <person name="Bellgard S.E."/>
            <person name="Bellgard M.I."/>
        </authorList>
    </citation>
    <scope>NUCLEOTIDE SEQUENCE</scope>
    <source>
        <tissue evidence="1">Shoot tissue taken approximately 20 cm above the soil surface</tissue>
    </source>
</reference>
<dbReference type="EMBL" id="GBRH01253952">
    <property type="protein sequence ID" value="JAD43943.1"/>
    <property type="molecule type" value="Transcribed_RNA"/>
</dbReference>
<reference evidence="1" key="1">
    <citation type="submission" date="2014-09" db="EMBL/GenBank/DDBJ databases">
        <authorList>
            <person name="Magalhaes I.L.F."/>
            <person name="Oliveira U."/>
            <person name="Santos F.R."/>
            <person name="Vidigal T.H.D.A."/>
            <person name="Brescovit A.D."/>
            <person name="Santos A.J."/>
        </authorList>
    </citation>
    <scope>NUCLEOTIDE SEQUENCE</scope>
    <source>
        <tissue evidence="1">Shoot tissue taken approximately 20 cm above the soil surface</tissue>
    </source>
</reference>
<proteinExistence type="predicted"/>